<reference evidence="1 2" key="1">
    <citation type="journal article" date="2020" name="J Geophys Res Biogeosci">
        <title>Magnetotaxis as an Adaptation to Enable Bacterial Shuttling of Microbial Sulfur and Sulfur Cycling Across Aquatic Oxic#Anoxic Interfaces.</title>
        <authorList>
            <person name="Li J."/>
            <person name="Liu P."/>
            <person name="Wang J."/>
            <person name="Roberts A.P."/>
            <person name="Pan Y."/>
        </authorList>
    </citation>
    <scope>NUCLEOTIDE SEQUENCE [LARGE SCALE GENOMIC DNA]</scope>
    <source>
        <strain evidence="1 2">MYR-1_YQ</strain>
    </source>
</reference>
<keyword evidence="2" id="KW-1185">Reference proteome</keyword>
<dbReference type="EMBL" id="JABXWD010000723">
    <property type="protein sequence ID" value="MBV6343661.1"/>
    <property type="molecule type" value="Genomic_DNA"/>
</dbReference>
<feature type="non-terminal residue" evidence="1">
    <location>
        <position position="1"/>
    </location>
</feature>
<name>A0ABS6S480_9BACT</name>
<dbReference type="RefSeq" id="WP_218254278.1">
    <property type="nucleotide sequence ID" value="NZ_JABXWD010000723.1"/>
</dbReference>
<organism evidence="1 2">
    <name type="scientific">Candidatus Magnetobacterium casense</name>
    <dbReference type="NCBI Taxonomy" id="1455061"/>
    <lineage>
        <taxon>Bacteria</taxon>
        <taxon>Pseudomonadati</taxon>
        <taxon>Nitrospirota</taxon>
        <taxon>Thermodesulfovibrionia</taxon>
        <taxon>Thermodesulfovibrionales</taxon>
        <taxon>Candidatus Magnetobacteriaceae</taxon>
        <taxon>Candidatus Magnetobacterium</taxon>
    </lineage>
</organism>
<gene>
    <name evidence="1" type="ORF">HWQ67_19005</name>
</gene>
<comment type="caution">
    <text evidence="1">The sequence shown here is derived from an EMBL/GenBank/DDBJ whole genome shotgun (WGS) entry which is preliminary data.</text>
</comment>
<accession>A0ABS6S480</accession>
<protein>
    <submittedName>
        <fullName evidence="1">Uncharacterized protein</fullName>
    </submittedName>
</protein>
<evidence type="ECO:0000313" key="2">
    <source>
        <dbReference type="Proteomes" id="UP001196980"/>
    </source>
</evidence>
<evidence type="ECO:0000313" key="1">
    <source>
        <dbReference type="EMBL" id="MBV6343661.1"/>
    </source>
</evidence>
<proteinExistence type="predicted"/>
<sequence length="191" mass="19674">VGAKWLSTIGAGGSIARVTPARGGIITLNAATGTTTHLSQDNILQVTMQDAWRLYSRWQVAETVTTSGIVGIGDTSLVNPTDGVAWVVDTAVGVNYYLRGTRAGAVTNKDSTIAVDTSFHVFELVSTAAGVVTGYIDGTARGGGLTAAQCPVVTIDMQPVINSTPLAAPDANLSIDVYKLVLSRNTGVGPI</sequence>
<dbReference type="Proteomes" id="UP001196980">
    <property type="component" value="Unassembled WGS sequence"/>
</dbReference>